<dbReference type="GO" id="GO:0005886">
    <property type="term" value="C:plasma membrane"/>
    <property type="evidence" value="ECO:0007669"/>
    <property type="project" value="UniProtKB-SubCell"/>
</dbReference>
<keyword evidence="8 12" id="KW-0472">Membrane</keyword>
<keyword evidence="2 12" id="KW-1003">Cell membrane</keyword>
<dbReference type="PANTHER" id="PTHR26453">
    <property type="entry name" value="OLFACTORY RECEPTOR"/>
    <property type="match status" value="1"/>
</dbReference>
<dbReference type="Gene3D" id="1.20.1070.10">
    <property type="entry name" value="Rhodopsin 7-helix transmembrane proteins"/>
    <property type="match status" value="1"/>
</dbReference>
<evidence type="ECO:0000256" key="1">
    <source>
        <dbReference type="ARBA" id="ARBA00004651"/>
    </source>
</evidence>
<feature type="transmembrane region" description="Helical" evidence="12">
    <location>
        <begin position="247"/>
        <end position="273"/>
    </location>
</feature>
<keyword evidence="3 12" id="KW-0716">Sensory transduction</keyword>
<dbReference type="SUPFAM" id="SSF81321">
    <property type="entry name" value="Family A G protein-coupled receptor-like"/>
    <property type="match status" value="1"/>
</dbReference>
<dbReference type="InterPro" id="IPR000725">
    <property type="entry name" value="Olfact_rcpt"/>
</dbReference>
<evidence type="ECO:0000313" key="15">
    <source>
        <dbReference type="EMBL" id="KAK7816312.1"/>
    </source>
</evidence>
<keyword evidence="10 11" id="KW-0807">Transducer</keyword>
<dbReference type="EMBL" id="JBBHLL010000103">
    <property type="protein sequence ID" value="KAK7816312.1"/>
    <property type="molecule type" value="Genomic_DNA"/>
</dbReference>
<comment type="caution">
    <text evidence="15">The sequence shown here is derived from an EMBL/GenBank/DDBJ whole genome shotgun (WGS) entry which is preliminary data.</text>
</comment>
<accession>A0AAW0IPE5</accession>
<evidence type="ECO:0000256" key="6">
    <source>
        <dbReference type="ARBA" id="ARBA00022989"/>
    </source>
</evidence>
<feature type="transmembrane region" description="Helical" evidence="12">
    <location>
        <begin position="106"/>
        <end position="129"/>
    </location>
</feature>
<gene>
    <name evidence="15" type="ORF">U0070_020827</name>
</gene>
<dbReference type="Pfam" id="PF13853">
    <property type="entry name" value="7tm_4"/>
    <property type="match status" value="1"/>
</dbReference>
<name>A0AAW0IPE5_MYOGA</name>
<dbReference type="Proteomes" id="UP001488838">
    <property type="component" value="Unassembled WGS sequence"/>
</dbReference>
<evidence type="ECO:0000256" key="12">
    <source>
        <dbReference type="RuleBase" id="RU363047"/>
    </source>
</evidence>
<proteinExistence type="inferred from homology"/>
<feature type="region of interest" description="Disordered" evidence="13">
    <location>
        <begin position="362"/>
        <end position="389"/>
    </location>
</feature>
<keyword evidence="6 12" id="KW-1133">Transmembrane helix</keyword>
<evidence type="ECO:0000256" key="7">
    <source>
        <dbReference type="ARBA" id="ARBA00023040"/>
    </source>
</evidence>
<keyword evidence="9 11" id="KW-0675">Receptor</keyword>
<evidence type="ECO:0000256" key="10">
    <source>
        <dbReference type="ARBA" id="ARBA00023224"/>
    </source>
</evidence>
<dbReference type="PROSITE" id="PS00237">
    <property type="entry name" value="G_PROTEIN_RECEP_F1_1"/>
    <property type="match status" value="1"/>
</dbReference>
<keyword evidence="7 11" id="KW-0297">G-protein coupled receptor</keyword>
<protein>
    <recommendedName>
        <fullName evidence="12">Olfactory receptor</fullName>
    </recommendedName>
</protein>
<comment type="similarity">
    <text evidence="11">Belongs to the G-protein coupled receptor 1 family.</text>
</comment>
<feature type="transmembrane region" description="Helical" evidence="12">
    <location>
        <begin position="179"/>
        <end position="212"/>
    </location>
</feature>
<dbReference type="PROSITE" id="PS50262">
    <property type="entry name" value="G_PROTEIN_RECEP_F1_2"/>
    <property type="match status" value="1"/>
</dbReference>
<feature type="transmembrane region" description="Helical" evidence="12">
    <location>
        <begin position="141"/>
        <end position="167"/>
    </location>
</feature>
<evidence type="ECO:0000256" key="8">
    <source>
        <dbReference type="ARBA" id="ARBA00023136"/>
    </source>
</evidence>
<evidence type="ECO:0000256" key="11">
    <source>
        <dbReference type="RuleBase" id="RU000688"/>
    </source>
</evidence>
<sequence length="389" mass="43584">MRSTRMKEMTKDCEGCYHPLIQGVGSNESLPRTVGLRLNEHRKPVNTMTWENHTVLMEFVFLAYPKVPELRTLCFIGVSLAYALIISGNILIVVSIQTESRLHTPMYYFLGSLSGIELCYTAVVVPHMLVNMLQSENTITLLSCATQMVFLIGLGSADCFLLAVMAYDRYVAICLPLQYPLIMTVTICIRLVVASVVIGLFLSLQLVVFIFCLPFCRARGIEHFFCDAPPVMHLVCAKSHIHELSVLVAATLAIAVPFLFIATTYALIVTAVLKLHSASGQRRAFNTCSSHLTVVLLQYGCCAFMYLHPNSNYHPKQDQFISLVYILGTPFLNPLIYTLRNRITVTIILSLSHTVHLTQTEGKEEEEILGQKENKEEENDDDLVINTND</sequence>
<dbReference type="InterPro" id="IPR017452">
    <property type="entry name" value="GPCR_Rhodpsn_7TM"/>
</dbReference>
<feature type="transmembrane region" description="Helical" evidence="12">
    <location>
        <begin position="285"/>
        <end position="307"/>
    </location>
</feature>
<evidence type="ECO:0000256" key="13">
    <source>
        <dbReference type="SAM" id="MobiDB-lite"/>
    </source>
</evidence>
<keyword evidence="4 11" id="KW-0812">Transmembrane</keyword>
<evidence type="ECO:0000256" key="2">
    <source>
        <dbReference type="ARBA" id="ARBA00022475"/>
    </source>
</evidence>
<dbReference type="InterPro" id="IPR000276">
    <property type="entry name" value="GPCR_Rhodpsn"/>
</dbReference>
<evidence type="ECO:0000313" key="16">
    <source>
        <dbReference type="Proteomes" id="UP001488838"/>
    </source>
</evidence>
<dbReference type="CDD" id="cd15225">
    <property type="entry name" value="7tmA_OR10A-like"/>
    <property type="match status" value="1"/>
</dbReference>
<dbReference type="AlphaFoldDB" id="A0AAW0IPE5"/>
<dbReference type="PRINTS" id="PR00237">
    <property type="entry name" value="GPCRRHODOPSN"/>
</dbReference>
<evidence type="ECO:0000256" key="9">
    <source>
        <dbReference type="ARBA" id="ARBA00023170"/>
    </source>
</evidence>
<dbReference type="PRINTS" id="PR00245">
    <property type="entry name" value="OLFACTORYR"/>
</dbReference>
<evidence type="ECO:0000256" key="3">
    <source>
        <dbReference type="ARBA" id="ARBA00022606"/>
    </source>
</evidence>
<feature type="transmembrane region" description="Helical" evidence="12">
    <location>
        <begin position="73"/>
        <end position="94"/>
    </location>
</feature>
<organism evidence="15 16">
    <name type="scientific">Myodes glareolus</name>
    <name type="common">Bank vole</name>
    <name type="synonym">Clethrionomys glareolus</name>
    <dbReference type="NCBI Taxonomy" id="447135"/>
    <lineage>
        <taxon>Eukaryota</taxon>
        <taxon>Metazoa</taxon>
        <taxon>Chordata</taxon>
        <taxon>Craniata</taxon>
        <taxon>Vertebrata</taxon>
        <taxon>Euteleostomi</taxon>
        <taxon>Mammalia</taxon>
        <taxon>Eutheria</taxon>
        <taxon>Euarchontoglires</taxon>
        <taxon>Glires</taxon>
        <taxon>Rodentia</taxon>
        <taxon>Myomorpha</taxon>
        <taxon>Muroidea</taxon>
        <taxon>Cricetidae</taxon>
        <taxon>Arvicolinae</taxon>
        <taxon>Myodes</taxon>
    </lineage>
</organism>
<evidence type="ECO:0000256" key="4">
    <source>
        <dbReference type="ARBA" id="ARBA00022692"/>
    </source>
</evidence>
<dbReference type="FunFam" id="1.20.1070.10:FF:000001">
    <property type="entry name" value="Olfactory receptor"/>
    <property type="match status" value="1"/>
</dbReference>
<evidence type="ECO:0000256" key="5">
    <source>
        <dbReference type="ARBA" id="ARBA00022725"/>
    </source>
</evidence>
<keyword evidence="5 12" id="KW-0552">Olfaction</keyword>
<feature type="domain" description="G-protein coupled receptors family 1 profile" evidence="14">
    <location>
        <begin position="88"/>
        <end position="337"/>
    </location>
</feature>
<keyword evidence="16" id="KW-1185">Reference proteome</keyword>
<dbReference type="GO" id="GO:0004984">
    <property type="term" value="F:olfactory receptor activity"/>
    <property type="evidence" value="ECO:0007669"/>
    <property type="project" value="InterPro"/>
</dbReference>
<comment type="subcellular location">
    <subcellularLocation>
        <location evidence="1 12">Cell membrane</location>
        <topology evidence="1 12">Multi-pass membrane protein</topology>
    </subcellularLocation>
</comment>
<dbReference type="GO" id="GO:0004930">
    <property type="term" value="F:G protein-coupled receptor activity"/>
    <property type="evidence" value="ECO:0007669"/>
    <property type="project" value="UniProtKB-KW"/>
</dbReference>
<feature type="transmembrane region" description="Helical" evidence="12">
    <location>
        <begin position="319"/>
        <end position="339"/>
    </location>
</feature>
<evidence type="ECO:0000259" key="14">
    <source>
        <dbReference type="PROSITE" id="PS50262"/>
    </source>
</evidence>
<reference evidence="15 16" key="1">
    <citation type="journal article" date="2023" name="bioRxiv">
        <title>Conserved and derived expression patterns and positive selection on dental genes reveal complex evolutionary context of ever-growing rodent molars.</title>
        <authorList>
            <person name="Calamari Z.T."/>
            <person name="Song A."/>
            <person name="Cohen E."/>
            <person name="Akter M."/>
            <person name="Roy R.D."/>
            <person name="Hallikas O."/>
            <person name="Christensen M.M."/>
            <person name="Li P."/>
            <person name="Marangoni P."/>
            <person name="Jernvall J."/>
            <person name="Klein O.D."/>
        </authorList>
    </citation>
    <scope>NUCLEOTIDE SEQUENCE [LARGE SCALE GENOMIC DNA]</scope>
    <source>
        <strain evidence="15">V071</strain>
    </source>
</reference>